<evidence type="ECO:0000313" key="3">
    <source>
        <dbReference type="Proteomes" id="UP000016934"/>
    </source>
</evidence>
<dbReference type="KEGG" id="bsc:COCSADRAFT_262503"/>
<gene>
    <name evidence="2" type="ORF">COCSADRAFT_262503</name>
</gene>
<dbReference type="Proteomes" id="UP000016934">
    <property type="component" value="Unassembled WGS sequence"/>
</dbReference>
<keyword evidence="3" id="KW-1185">Reference proteome</keyword>
<dbReference type="AlphaFoldDB" id="M2QV18"/>
<organism evidence="2 3">
    <name type="scientific">Cochliobolus sativus (strain ND90Pr / ATCC 201652)</name>
    <name type="common">Common root rot and spot blotch fungus</name>
    <name type="synonym">Bipolaris sorokiniana</name>
    <dbReference type="NCBI Taxonomy" id="665912"/>
    <lineage>
        <taxon>Eukaryota</taxon>
        <taxon>Fungi</taxon>
        <taxon>Dikarya</taxon>
        <taxon>Ascomycota</taxon>
        <taxon>Pezizomycotina</taxon>
        <taxon>Dothideomycetes</taxon>
        <taxon>Pleosporomycetidae</taxon>
        <taxon>Pleosporales</taxon>
        <taxon>Pleosporineae</taxon>
        <taxon>Pleosporaceae</taxon>
        <taxon>Bipolaris</taxon>
    </lineage>
</organism>
<evidence type="ECO:0000256" key="1">
    <source>
        <dbReference type="SAM" id="SignalP"/>
    </source>
</evidence>
<proteinExistence type="predicted"/>
<dbReference type="EMBL" id="KB445654">
    <property type="protein sequence ID" value="EMD58989.1"/>
    <property type="molecule type" value="Genomic_DNA"/>
</dbReference>
<keyword evidence="1" id="KW-0732">Signal</keyword>
<reference evidence="2 3" key="1">
    <citation type="journal article" date="2012" name="PLoS Pathog.">
        <title>Diverse lifestyles and strategies of plant pathogenesis encoded in the genomes of eighteen Dothideomycetes fungi.</title>
        <authorList>
            <person name="Ohm R.A."/>
            <person name="Feau N."/>
            <person name="Henrissat B."/>
            <person name="Schoch C.L."/>
            <person name="Horwitz B.A."/>
            <person name="Barry K.W."/>
            <person name="Condon B.J."/>
            <person name="Copeland A.C."/>
            <person name="Dhillon B."/>
            <person name="Glaser F."/>
            <person name="Hesse C.N."/>
            <person name="Kosti I."/>
            <person name="LaButti K."/>
            <person name="Lindquist E.A."/>
            <person name="Lucas S."/>
            <person name="Salamov A.A."/>
            <person name="Bradshaw R.E."/>
            <person name="Ciuffetti L."/>
            <person name="Hamelin R.C."/>
            <person name="Kema G.H.J."/>
            <person name="Lawrence C."/>
            <person name="Scott J.A."/>
            <person name="Spatafora J.W."/>
            <person name="Turgeon B.G."/>
            <person name="de Wit P.J.G.M."/>
            <person name="Zhong S."/>
            <person name="Goodwin S.B."/>
            <person name="Grigoriev I.V."/>
        </authorList>
    </citation>
    <scope>NUCLEOTIDE SEQUENCE [LARGE SCALE GENOMIC DNA]</scope>
    <source>
        <strain evidence="3">ND90Pr / ATCC 201652</strain>
    </source>
</reference>
<name>M2QV18_COCSN</name>
<accession>M2QV18</accession>
<feature type="chain" id="PRO_5004023983" evidence="1">
    <location>
        <begin position="27"/>
        <end position="101"/>
    </location>
</feature>
<sequence>MQSNSGGMVRTRISLILCSGFVGVKSGDGIVCLDDREGVANGQTVDSGKERFLVVAFLGGFRVLRFHSFTVSGTKYSMERLWLFLFWAKRERRRKGMKMKR</sequence>
<feature type="signal peptide" evidence="1">
    <location>
        <begin position="1"/>
        <end position="26"/>
    </location>
</feature>
<protein>
    <submittedName>
        <fullName evidence="2">Uncharacterized protein</fullName>
    </submittedName>
</protein>
<dbReference type="HOGENOM" id="CLU_2291473_0_0_1"/>
<reference evidence="3" key="2">
    <citation type="journal article" date="2013" name="PLoS Genet.">
        <title>Comparative genome structure, secondary metabolite, and effector coding capacity across Cochliobolus pathogens.</title>
        <authorList>
            <person name="Condon B.J."/>
            <person name="Leng Y."/>
            <person name="Wu D."/>
            <person name="Bushley K.E."/>
            <person name="Ohm R.A."/>
            <person name="Otillar R."/>
            <person name="Martin J."/>
            <person name="Schackwitz W."/>
            <person name="Grimwood J."/>
            <person name="MohdZainudin N."/>
            <person name="Xue C."/>
            <person name="Wang R."/>
            <person name="Manning V.A."/>
            <person name="Dhillon B."/>
            <person name="Tu Z.J."/>
            <person name="Steffenson B.J."/>
            <person name="Salamov A."/>
            <person name="Sun H."/>
            <person name="Lowry S."/>
            <person name="LaButti K."/>
            <person name="Han J."/>
            <person name="Copeland A."/>
            <person name="Lindquist E."/>
            <person name="Barry K."/>
            <person name="Schmutz J."/>
            <person name="Baker S.E."/>
            <person name="Ciuffetti L.M."/>
            <person name="Grigoriev I.V."/>
            <person name="Zhong S."/>
            <person name="Turgeon B.G."/>
        </authorList>
    </citation>
    <scope>NUCLEOTIDE SEQUENCE [LARGE SCALE GENOMIC DNA]</scope>
    <source>
        <strain evidence="3">ND90Pr / ATCC 201652</strain>
    </source>
</reference>
<evidence type="ECO:0000313" key="2">
    <source>
        <dbReference type="EMBL" id="EMD58989.1"/>
    </source>
</evidence>
<dbReference type="RefSeq" id="XP_007705437.1">
    <property type="nucleotide sequence ID" value="XM_007707247.1"/>
</dbReference>
<dbReference type="GeneID" id="19135457"/>